<organism evidence="1 2">
    <name type="scientific">Pseudoduganella violacea</name>
    <dbReference type="NCBI Taxonomy" id="1715466"/>
    <lineage>
        <taxon>Bacteria</taxon>
        <taxon>Pseudomonadati</taxon>
        <taxon>Pseudomonadota</taxon>
        <taxon>Betaproteobacteria</taxon>
        <taxon>Burkholderiales</taxon>
        <taxon>Oxalobacteraceae</taxon>
        <taxon>Telluria group</taxon>
        <taxon>Pseudoduganella</taxon>
    </lineage>
</organism>
<dbReference type="PANTHER" id="PTHR35271:SF1">
    <property type="entry name" value="ABC TRANSPORTER, SUBSTRATE-BINDING LIPOPROTEIN"/>
    <property type="match status" value="1"/>
</dbReference>
<name>A0A7W5FW18_9BURK</name>
<dbReference type="PANTHER" id="PTHR35271">
    <property type="entry name" value="ABC TRANSPORTER, SUBSTRATE-BINDING LIPOPROTEIN-RELATED"/>
    <property type="match status" value="1"/>
</dbReference>
<keyword evidence="2" id="KW-1185">Reference proteome</keyword>
<proteinExistence type="predicted"/>
<dbReference type="AlphaFoldDB" id="A0A7W5FW18"/>
<evidence type="ECO:0000313" key="1">
    <source>
        <dbReference type="EMBL" id="MBB3121417.1"/>
    </source>
</evidence>
<dbReference type="EMBL" id="JACHXD010000016">
    <property type="protein sequence ID" value="MBB3121417.1"/>
    <property type="molecule type" value="Genomic_DNA"/>
</dbReference>
<comment type="caution">
    <text evidence="1">The sequence shown here is derived from an EMBL/GenBank/DDBJ whole genome shotgun (WGS) entry which is preliminary data.</text>
</comment>
<evidence type="ECO:0000313" key="2">
    <source>
        <dbReference type="Proteomes" id="UP000541535"/>
    </source>
</evidence>
<dbReference type="InterPro" id="IPR007487">
    <property type="entry name" value="ABC_transpt-TYRBP-like"/>
</dbReference>
<accession>A0A7W5FW18</accession>
<protein>
    <submittedName>
        <fullName evidence="1">Putative ABC transport system substrate-binding protein</fullName>
    </submittedName>
</protein>
<dbReference type="Pfam" id="PF04392">
    <property type="entry name" value="ABC_sub_bind"/>
    <property type="match status" value="1"/>
</dbReference>
<reference evidence="1 2" key="1">
    <citation type="submission" date="2020-08" db="EMBL/GenBank/DDBJ databases">
        <title>Genomic Encyclopedia of Type Strains, Phase III (KMG-III): the genomes of soil and plant-associated and newly described type strains.</title>
        <authorList>
            <person name="Whitman W."/>
        </authorList>
    </citation>
    <scope>NUCLEOTIDE SEQUENCE [LARGE SCALE GENOMIC DNA]</scope>
    <source>
        <strain evidence="1 2">CECT 8897</strain>
    </source>
</reference>
<dbReference type="RefSeq" id="WP_229426345.1">
    <property type="nucleotide sequence ID" value="NZ_JACHXD010000016.1"/>
</dbReference>
<sequence length="307" mass="33464">MLLSSNPAQAELAEGGERQAAAESIAVVYPDIGEPYRKVFTEIIGGIEDETRMRVRGYPVGPHADLGELRAQLRRSGSKLVIALGRQGVKAASGADLAFGMVVGGISSAPDSERLRGITLSPDPALLFSHLKALLPSLRRITVVYNPQNNHALIKLAQEAARNQGLDLQALEAADLAAAVRRYEQAFASADNRYDALWLPQDNTTVDEAIIVPMVLKESWNRGLPIFSSSMLHVKKGVLFALYPNNFELGRELANLAVDVLNGDNTRQGLTPLRSVRSALNWRTANHIGLNLDPGRQRNFDTIFPEP</sequence>
<dbReference type="Gene3D" id="3.40.50.2300">
    <property type="match status" value="1"/>
</dbReference>
<gene>
    <name evidence="1" type="ORF">FHS03_004495</name>
</gene>
<dbReference type="Proteomes" id="UP000541535">
    <property type="component" value="Unassembled WGS sequence"/>
</dbReference>